<feature type="transmembrane region" description="Helical" evidence="1">
    <location>
        <begin position="197"/>
        <end position="221"/>
    </location>
</feature>
<dbReference type="PANTHER" id="PTHR35797">
    <property type="entry name" value="PROTEASE-RELATED"/>
    <property type="match status" value="1"/>
</dbReference>
<dbReference type="GO" id="GO:0004175">
    <property type="term" value="F:endopeptidase activity"/>
    <property type="evidence" value="ECO:0007669"/>
    <property type="project" value="UniProtKB-ARBA"/>
</dbReference>
<dbReference type="EMBL" id="FOND01000003">
    <property type="protein sequence ID" value="SFE32270.1"/>
    <property type="molecule type" value="Genomic_DNA"/>
</dbReference>
<feature type="domain" description="CAAX prenyl protease 2/Lysostaphin resistance protein A-like" evidence="2">
    <location>
        <begin position="137"/>
        <end position="240"/>
    </location>
</feature>
<protein>
    <submittedName>
        <fullName evidence="3">Membrane protease YdiL, CAAX protease family</fullName>
    </submittedName>
</protein>
<evidence type="ECO:0000313" key="3">
    <source>
        <dbReference type="EMBL" id="SFE32270.1"/>
    </source>
</evidence>
<reference evidence="4" key="1">
    <citation type="submission" date="2016-10" db="EMBL/GenBank/DDBJ databases">
        <authorList>
            <person name="Varghese N."/>
            <person name="Submissions S."/>
        </authorList>
    </citation>
    <scope>NUCLEOTIDE SEQUENCE [LARGE SCALE GENOMIC DNA]</scope>
    <source>
        <strain evidence="4">DSM 46838</strain>
    </source>
</reference>
<dbReference type="GO" id="GO:0006508">
    <property type="term" value="P:proteolysis"/>
    <property type="evidence" value="ECO:0007669"/>
    <property type="project" value="UniProtKB-KW"/>
</dbReference>
<keyword evidence="1" id="KW-0812">Transmembrane</keyword>
<dbReference type="Pfam" id="PF02517">
    <property type="entry name" value="Rce1-like"/>
    <property type="match status" value="1"/>
</dbReference>
<feature type="transmembrane region" description="Helical" evidence="1">
    <location>
        <begin position="20"/>
        <end position="36"/>
    </location>
</feature>
<feature type="transmembrane region" description="Helical" evidence="1">
    <location>
        <begin position="56"/>
        <end position="73"/>
    </location>
</feature>
<keyword evidence="3" id="KW-0378">Hydrolase</keyword>
<keyword evidence="3" id="KW-0645">Protease</keyword>
<dbReference type="InterPro" id="IPR003675">
    <property type="entry name" value="Rce1/LyrA-like_dom"/>
</dbReference>
<keyword evidence="1" id="KW-0472">Membrane</keyword>
<feature type="transmembrane region" description="Helical" evidence="1">
    <location>
        <begin position="250"/>
        <end position="267"/>
    </location>
</feature>
<proteinExistence type="predicted"/>
<evidence type="ECO:0000259" key="2">
    <source>
        <dbReference type="Pfam" id="PF02517"/>
    </source>
</evidence>
<evidence type="ECO:0000313" key="4">
    <source>
        <dbReference type="Proteomes" id="UP000198589"/>
    </source>
</evidence>
<dbReference type="InterPro" id="IPR042150">
    <property type="entry name" value="MmRce1-like"/>
</dbReference>
<accession>A0A1I1ZPH8</accession>
<dbReference type="PANTHER" id="PTHR35797:SF1">
    <property type="entry name" value="PROTEASE"/>
    <property type="match status" value="1"/>
</dbReference>
<sequence length="290" mass="31005">MAGAGTRHDRRVRSWVRDHAVLTYALLAYGSSWAWWVPMLVRGDVVRRGDGWPTHLPGLLGPAVAAVVVTVVIEGRPGVAELGARVVRWRVGWSWWLLVAGTAALALLGLVVPLLTGDDIPGLQAFSRYSGMGELGLAGMLVVAFVVNGLGEETGWRGFAVERLLARRGLTATAVVVGALWAGWHLPLFWINDSFRSFGALGILGWTIGLAAGSVVLTWIYRGAGHSVLLAAAWHTAFNLTSATEATGDVVPAISSTLVIVVAVAVVRRDRGRTRRSDRTPHGGRTSRRG</sequence>
<dbReference type="AlphaFoldDB" id="A0A1I1ZPH8"/>
<feature type="transmembrane region" description="Helical" evidence="1">
    <location>
        <begin position="135"/>
        <end position="151"/>
    </location>
</feature>
<dbReference type="GO" id="GO:0080120">
    <property type="term" value="P:CAAX-box protein maturation"/>
    <property type="evidence" value="ECO:0007669"/>
    <property type="project" value="UniProtKB-ARBA"/>
</dbReference>
<name>A0A1I1ZPH8_9ACTN</name>
<dbReference type="STRING" id="1798228.SAMN05216574_10389"/>
<dbReference type="Proteomes" id="UP000198589">
    <property type="component" value="Unassembled WGS sequence"/>
</dbReference>
<gene>
    <name evidence="3" type="ORF">SAMN05216574_10389</name>
</gene>
<keyword evidence="4" id="KW-1185">Reference proteome</keyword>
<feature type="transmembrane region" description="Helical" evidence="1">
    <location>
        <begin position="228"/>
        <end position="244"/>
    </location>
</feature>
<feature type="transmembrane region" description="Helical" evidence="1">
    <location>
        <begin position="172"/>
        <end position="191"/>
    </location>
</feature>
<feature type="transmembrane region" description="Helical" evidence="1">
    <location>
        <begin position="93"/>
        <end position="115"/>
    </location>
</feature>
<evidence type="ECO:0000256" key="1">
    <source>
        <dbReference type="SAM" id="Phobius"/>
    </source>
</evidence>
<keyword evidence="1" id="KW-1133">Transmembrane helix</keyword>
<organism evidence="3 4">
    <name type="scientific">Blastococcus tunisiensis</name>
    <dbReference type="NCBI Taxonomy" id="1798228"/>
    <lineage>
        <taxon>Bacteria</taxon>
        <taxon>Bacillati</taxon>
        <taxon>Actinomycetota</taxon>
        <taxon>Actinomycetes</taxon>
        <taxon>Geodermatophilales</taxon>
        <taxon>Geodermatophilaceae</taxon>
        <taxon>Blastococcus</taxon>
    </lineage>
</organism>